<gene>
    <name evidence="2" type="ORF">ANANG_G00172660</name>
</gene>
<protein>
    <submittedName>
        <fullName evidence="2">Uncharacterized protein</fullName>
    </submittedName>
</protein>
<organism evidence="2 3">
    <name type="scientific">Anguilla anguilla</name>
    <name type="common">European freshwater eel</name>
    <name type="synonym">Muraena anguilla</name>
    <dbReference type="NCBI Taxonomy" id="7936"/>
    <lineage>
        <taxon>Eukaryota</taxon>
        <taxon>Metazoa</taxon>
        <taxon>Chordata</taxon>
        <taxon>Craniata</taxon>
        <taxon>Vertebrata</taxon>
        <taxon>Euteleostomi</taxon>
        <taxon>Actinopterygii</taxon>
        <taxon>Neopterygii</taxon>
        <taxon>Teleostei</taxon>
        <taxon>Anguilliformes</taxon>
        <taxon>Anguillidae</taxon>
        <taxon>Anguilla</taxon>
    </lineage>
</organism>
<sequence>MFLAEHVPNQMAISDIQKCFTSAMGPGREIQVTVTVMESPESPPQRVEEPDPPSLVTAYRKADVVLDAVAETVESEDMSPEPPPEEPEEEPGAESPPRPSPSPTKETAAEPLEAEGEEPMEVSPAERSGPDAAVRRPRRSRRGR</sequence>
<keyword evidence="3" id="KW-1185">Reference proteome</keyword>
<evidence type="ECO:0000313" key="3">
    <source>
        <dbReference type="Proteomes" id="UP001044222"/>
    </source>
</evidence>
<proteinExistence type="predicted"/>
<name>A0A9D3RT60_ANGAN</name>
<feature type="compositionally biased region" description="Basic residues" evidence="1">
    <location>
        <begin position="135"/>
        <end position="144"/>
    </location>
</feature>
<accession>A0A9D3RT60</accession>
<dbReference type="Proteomes" id="UP001044222">
    <property type="component" value="Chromosome 9"/>
</dbReference>
<dbReference type="AlphaFoldDB" id="A0A9D3RT60"/>
<evidence type="ECO:0000256" key="1">
    <source>
        <dbReference type="SAM" id="MobiDB-lite"/>
    </source>
</evidence>
<feature type="region of interest" description="Disordered" evidence="1">
    <location>
        <begin position="68"/>
        <end position="144"/>
    </location>
</feature>
<feature type="compositionally biased region" description="Acidic residues" evidence="1">
    <location>
        <begin position="73"/>
        <end position="92"/>
    </location>
</feature>
<comment type="caution">
    <text evidence="2">The sequence shown here is derived from an EMBL/GenBank/DDBJ whole genome shotgun (WGS) entry which is preliminary data.</text>
</comment>
<dbReference type="EMBL" id="JAFIRN010000009">
    <property type="protein sequence ID" value="KAG5841965.1"/>
    <property type="molecule type" value="Genomic_DNA"/>
</dbReference>
<reference evidence="2" key="1">
    <citation type="submission" date="2021-01" db="EMBL/GenBank/DDBJ databases">
        <title>A chromosome-scale assembly of European eel, Anguilla anguilla.</title>
        <authorList>
            <person name="Henkel C."/>
            <person name="Jong-Raadsen S.A."/>
            <person name="Dufour S."/>
            <person name="Weltzien F.-A."/>
            <person name="Palstra A.P."/>
            <person name="Pelster B."/>
            <person name="Spaink H.P."/>
            <person name="Van Den Thillart G.E."/>
            <person name="Jansen H."/>
            <person name="Zahm M."/>
            <person name="Klopp C."/>
            <person name="Cedric C."/>
            <person name="Louis A."/>
            <person name="Berthelot C."/>
            <person name="Parey E."/>
            <person name="Roest Crollius H."/>
            <person name="Montfort J."/>
            <person name="Robinson-Rechavi M."/>
            <person name="Bucao C."/>
            <person name="Bouchez O."/>
            <person name="Gislard M."/>
            <person name="Lluch J."/>
            <person name="Milhes M."/>
            <person name="Lampietro C."/>
            <person name="Lopez Roques C."/>
            <person name="Donnadieu C."/>
            <person name="Braasch I."/>
            <person name="Desvignes T."/>
            <person name="Postlethwait J."/>
            <person name="Bobe J."/>
            <person name="Guiguen Y."/>
            <person name="Dirks R."/>
        </authorList>
    </citation>
    <scope>NUCLEOTIDE SEQUENCE</scope>
    <source>
        <strain evidence="2">Tag_6206</strain>
        <tissue evidence="2">Liver</tissue>
    </source>
</reference>
<evidence type="ECO:0000313" key="2">
    <source>
        <dbReference type="EMBL" id="KAG5841965.1"/>
    </source>
</evidence>